<feature type="region of interest" description="Disordered" evidence="1">
    <location>
        <begin position="23"/>
        <end position="52"/>
    </location>
</feature>
<accession>A0ABW9G9G2</accession>
<dbReference type="RefSeq" id="WP_408624522.1">
    <property type="nucleotide sequence ID" value="NZ_JBEQCT010000007.1"/>
</dbReference>
<organism evidence="2 3">
    <name type="scientific">Celerinatantimonas yamalensis</name>
    <dbReference type="NCBI Taxonomy" id="559956"/>
    <lineage>
        <taxon>Bacteria</taxon>
        <taxon>Pseudomonadati</taxon>
        <taxon>Pseudomonadota</taxon>
        <taxon>Gammaproteobacteria</taxon>
        <taxon>Celerinatantimonadaceae</taxon>
        <taxon>Celerinatantimonas</taxon>
    </lineage>
</organism>
<evidence type="ECO:0000313" key="3">
    <source>
        <dbReference type="Proteomes" id="UP001629953"/>
    </source>
</evidence>
<evidence type="ECO:0000313" key="2">
    <source>
        <dbReference type="EMBL" id="MFM2486238.1"/>
    </source>
</evidence>
<proteinExistence type="predicted"/>
<dbReference type="Proteomes" id="UP001629953">
    <property type="component" value="Unassembled WGS sequence"/>
</dbReference>
<sequence>MKAMIKIVLTTILIGSLSGCMLFPPPHGGGGPSGPSGPQLHSGDGVHPMPGQ</sequence>
<name>A0ABW9G9G2_9GAMM</name>
<dbReference type="EMBL" id="JBEQCT010000007">
    <property type="protein sequence ID" value="MFM2486238.1"/>
    <property type="molecule type" value="Genomic_DNA"/>
</dbReference>
<comment type="caution">
    <text evidence="2">The sequence shown here is derived from an EMBL/GenBank/DDBJ whole genome shotgun (WGS) entry which is preliminary data.</text>
</comment>
<protein>
    <recommendedName>
        <fullName evidence="4">Lipoprotein</fullName>
    </recommendedName>
</protein>
<dbReference type="PROSITE" id="PS51257">
    <property type="entry name" value="PROKAR_LIPOPROTEIN"/>
    <property type="match status" value="1"/>
</dbReference>
<evidence type="ECO:0008006" key="4">
    <source>
        <dbReference type="Google" id="ProtNLM"/>
    </source>
</evidence>
<gene>
    <name evidence="2" type="ORF">ABUE30_14410</name>
</gene>
<evidence type="ECO:0000256" key="1">
    <source>
        <dbReference type="SAM" id="MobiDB-lite"/>
    </source>
</evidence>
<reference evidence="2 3" key="1">
    <citation type="journal article" date="2013" name="Int. J. Syst. Evol. Microbiol.">
        <title>Celerinatantimonas yamalensis sp. nov., a cold-adapted diazotrophic bacterium from a cold permafrost brine.</title>
        <authorList>
            <person name="Shcherbakova V."/>
            <person name="Chuvilskaya N."/>
            <person name="Rivkina E."/>
            <person name="Demidov N."/>
            <person name="Uchaeva V."/>
            <person name="Suetin S."/>
            <person name="Suzina N."/>
            <person name="Gilichinsky D."/>
        </authorList>
    </citation>
    <scope>NUCLEOTIDE SEQUENCE [LARGE SCALE GENOMIC DNA]</scope>
    <source>
        <strain evidence="2 3">C7</strain>
    </source>
</reference>
<keyword evidence="3" id="KW-1185">Reference proteome</keyword>